<dbReference type="FunFam" id="1.10.510.10:FF:000021">
    <property type="entry name" value="Serine/threonine protein kinase"/>
    <property type="match status" value="1"/>
</dbReference>
<proteinExistence type="predicted"/>
<keyword evidence="3" id="KW-0808">Transferase</keyword>
<evidence type="ECO:0000259" key="11">
    <source>
        <dbReference type="PROSITE" id="PS50011"/>
    </source>
</evidence>
<evidence type="ECO:0000256" key="8">
    <source>
        <dbReference type="ARBA" id="ARBA00048679"/>
    </source>
</evidence>
<evidence type="ECO:0000256" key="1">
    <source>
        <dbReference type="ARBA" id="ARBA00012513"/>
    </source>
</evidence>
<feature type="domain" description="Protein kinase" evidence="11">
    <location>
        <begin position="12"/>
        <end position="272"/>
    </location>
</feature>
<comment type="catalytic activity">
    <reaction evidence="8">
        <text>L-seryl-[protein] + ATP = O-phospho-L-seryl-[protein] + ADP + H(+)</text>
        <dbReference type="Rhea" id="RHEA:17989"/>
        <dbReference type="Rhea" id="RHEA-COMP:9863"/>
        <dbReference type="Rhea" id="RHEA-COMP:11604"/>
        <dbReference type="ChEBI" id="CHEBI:15378"/>
        <dbReference type="ChEBI" id="CHEBI:29999"/>
        <dbReference type="ChEBI" id="CHEBI:30616"/>
        <dbReference type="ChEBI" id="CHEBI:83421"/>
        <dbReference type="ChEBI" id="CHEBI:456216"/>
        <dbReference type="EC" id="2.7.11.1"/>
    </reaction>
</comment>
<dbReference type="SMART" id="SM00220">
    <property type="entry name" value="S_TKc"/>
    <property type="match status" value="1"/>
</dbReference>
<evidence type="ECO:0000256" key="10">
    <source>
        <dbReference type="SAM" id="Phobius"/>
    </source>
</evidence>
<comment type="catalytic activity">
    <reaction evidence="7">
        <text>L-threonyl-[protein] + ATP = O-phospho-L-threonyl-[protein] + ADP + H(+)</text>
        <dbReference type="Rhea" id="RHEA:46608"/>
        <dbReference type="Rhea" id="RHEA-COMP:11060"/>
        <dbReference type="Rhea" id="RHEA-COMP:11605"/>
        <dbReference type="ChEBI" id="CHEBI:15378"/>
        <dbReference type="ChEBI" id="CHEBI:30013"/>
        <dbReference type="ChEBI" id="CHEBI:30616"/>
        <dbReference type="ChEBI" id="CHEBI:61977"/>
        <dbReference type="ChEBI" id="CHEBI:456216"/>
        <dbReference type="EC" id="2.7.11.1"/>
    </reaction>
</comment>
<evidence type="ECO:0000256" key="7">
    <source>
        <dbReference type="ARBA" id="ARBA00047899"/>
    </source>
</evidence>
<dbReference type="PANTHER" id="PTHR43289">
    <property type="entry name" value="MITOGEN-ACTIVATED PROTEIN KINASE KINASE KINASE 20-RELATED"/>
    <property type="match status" value="1"/>
</dbReference>
<keyword evidence="10" id="KW-0812">Transmembrane</keyword>
<accession>A0A8J3W162</accession>
<name>A0A8J3W162_9ACTN</name>
<keyword evidence="4" id="KW-0547">Nucleotide-binding</keyword>
<dbReference type="RefSeq" id="WP_239090021.1">
    <property type="nucleotide sequence ID" value="NZ_BOOG01000068.1"/>
</dbReference>
<keyword evidence="13" id="KW-1185">Reference proteome</keyword>
<reference evidence="12" key="1">
    <citation type="submission" date="2021-01" db="EMBL/GenBank/DDBJ databases">
        <title>Whole genome shotgun sequence of Sphaerimonospora thailandensis NBRC 107569.</title>
        <authorList>
            <person name="Komaki H."/>
            <person name="Tamura T."/>
        </authorList>
    </citation>
    <scope>NUCLEOTIDE SEQUENCE</scope>
    <source>
        <strain evidence="12">NBRC 107569</strain>
    </source>
</reference>
<dbReference type="Proteomes" id="UP000610966">
    <property type="component" value="Unassembled WGS sequence"/>
</dbReference>
<evidence type="ECO:0000256" key="4">
    <source>
        <dbReference type="ARBA" id="ARBA00022741"/>
    </source>
</evidence>
<protein>
    <recommendedName>
        <fullName evidence="1">non-specific serine/threonine protein kinase</fullName>
        <ecNumber evidence="1">2.7.11.1</ecNumber>
    </recommendedName>
</protein>
<dbReference type="Pfam" id="PF00069">
    <property type="entry name" value="Pkinase"/>
    <property type="match status" value="1"/>
</dbReference>
<evidence type="ECO:0000256" key="3">
    <source>
        <dbReference type="ARBA" id="ARBA00022679"/>
    </source>
</evidence>
<dbReference type="PROSITE" id="PS50011">
    <property type="entry name" value="PROTEIN_KINASE_DOM"/>
    <property type="match status" value="1"/>
</dbReference>
<keyword evidence="2" id="KW-0723">Serine/threonine-protein kinase</keyword>
<dbReference type="PANTHER" id="PTHR43289:SF6">
    <property type="entry name" value="SERINE_THREONINE-PROTEIN KINASE NEKL-3"/>
    <property type="match status" value="1"/>
</dbReference>
<feature type="compositionally biased region" description="Low complexity" evidence="9">
    <location>
        <begin position="433"/>
        <end position="458"/>
    </location>
</feature>
<comment type="caution">
    <text evidence="12">The sequence shown here is derived from an EMBL/GenBank/DDBJ whole genome shotgun (WGS) entry which is preliminary data.</text>
</comment>
<evidence type="ECO:0000256" key="9">
    <source>
        <dbReference type="SAM" id="MobiDB-lite"/>
    </source>
</evidence>
<dbReference type="CDD" id="cd14014">
    <property type="entry name" value="STKc_PknB_like"/>
    <property type="match status" value="1"/>
</dbReference>
<dbReference type="Gene3D" id="1.10.510.10">
    <property type="entry name" value="Transferase(Phosphotransferase) domain 1"/>
    <property type="match status" value="1"/>
</dbReference>
<feature type="region of interest" description="Disordered" evidence="9">
    <location>
        <begin position="394"/>
        <end position="497"/>
    </location>
</feature>
<keyword evidence="10" id="KW-1133">Transmembrane helix</keyword>
<evidence type="ECO:0000256" key="5">
    <source>
        <dbReference type="ARBA" id="ARBA00022777"/>
    </source>
</evidence>
<feature type="region of interest" description="Disordered" evidence="9">
    <location>
        <begin position="284"/>
        <end position="357"/>
    </location>
</feature>
<keyword evidence="10" id="KW-0472">Membrane</keyword>
<dbReference type="InterPro" id="IPR011009">
    <property type="entry name" value="Kinase-like_dom_sf"/>
</dbReference>
<dbReference type="GO" id="GO:0005524">
    <property type="term" value="F:ATP binding"/>
    <property type="evidence" value="ECO:0007669"/>
    <property type="project" value="UniProtKB-KW"/>
</dbReference>
<feature type="compositionally biased region" description="Low complexity" evidence="9">
    <location>
        <begin position="480"/>
        <end position="497"/>
    </location>
</feature>
<organism evidence="12 13">
    <name type="scientific">Sphaerimonospora thailandensis</name>
    <dbReference type="NCBI Taxonomy" id="795644"/>
    <lineage>
        <taxon>Bacteria</taxon>
        <taxon>Bacillati</taxon>
        <taxon>Actinomycetota</taxon>
        <taxon>Actinomycetes</taxon>
        <taxon>Streptosporangiales</taxon>
        <taxon>Streptosporangiaceae</taxon>
        <taxon>Sphaerimonospora</taxon>
    </lineage>
</organism>
<evidence type="ECO:0000256" key="6">
    <source>
        <dbReference type="ARBA" id="ARBA00022840"/>
    </source>
</evidence>
<feature type="transmembrane region" description="Helical" evidence="10">
    <location>
        <begin position="365"/>
        <end position="386"/>
    </location>
</feature>
<evidence type="ECO:0000256" key="2">
    <source>
        <dbReference type="ARBA" id="ARBA00022527"/>
    </source>
</evidence>
<dbReference type="GO" id="GO:0045717">
    <property type="term" value="P:negative regulation of fatty acid biosynthetic process"/>
    <property type="evidence" value="ECO:0007669"/>
    <property type="project" value="UniProtKB-ARBA"/>
</dbReference>
<sequence>MTSAGSTLGGRYRLTSPIAAGGMGEVWRAVDELLGREVAVKLLRSHVAADPSFRDRFRAEARITAGLADPGIAQVFDYGESDGAAYLIMELVIGEPLAAILARHGALDPQVALDVVQQTARGLHAAHRAGVIHRDIKPGNLLVTEDGQVKITDFGIARALEAAPLTRTGIVLGTARYVSPEQASGSALTSASDIYSLGVVAYECLAGRPPFTAETQVALAIKHINEQPPPLPAAVPPPVRALVSDMLAKQPAARPASGPDLVNRVAALREALTGPGEAVTGTALHTLTDPGGFPVWDSRTPPATRNRPITQNRPAVPSTPAASRITPAATDAMSRADRPRTAPYSRPHGAAGRTVGHGVRRRRRVAVIGAAAGCAAAVAVGGVLMFPAGRPETPTFATASPPPASPSLSPSPRPTTAITWPTTPKASNPVPPVASAKPSAVPSATVSTSAPPTQQPSSAPSPSPTPTPTPTPAPTPSEVPTPSVSPTDTGPPDEAGT</sequence>
<gene>
    <name evidence="12" type="ORF">Mth01_52470</name>
</gene>
<feature type="compositionally biased region" description="Pro residues" evidence="9">
    <location>
        <begin position="400"/>
        <end position="413"/>
    </location>
</feature>
<evidence type="ECO:0000313" key="12">
    <source>
        <dbReference type="EMBL" id="GIH72994.1"/>
    </source>
</evidence>
<keyword evidence="6" id="KW-0067">ATP-binding</keyword>
<dbReference type="FunFam" id="3.30.200.20:FF:000035">
    <property type="entry name" value="Serine/threonine protein kinase Stk1"/>
    <property type="match status" value="1"/>
</dbReference>
<dbReference type="SUPFAM" id="SSF56112">
    <property type="entry name" value="Protein kinase-like (PK-like)"/>
    <property type="match status" value="1"/>
</dbReference>
<feature type="compositionally biased region" description="Polar residues" evidence="9">
    <location>
        <begin position="301"/>
        <end position="313"/>
    </location>
</feature>
<dbReference type="AlphaFoldDB" id="A0A8J3W162"/>
<dbReference type="GO" id="GO:0004674">
    <property type="term" value="F:protein serine/threonine kinase activity"/>
    <property type="evidence" value="ECO:0007669"/>
    <property type="project" value="UniProtKB-KW"/>
</dbReference>
<keyword evidence="5" id="KW-0418">Kinase</keyword>
<feature type="compositionally biased region" description="Pro residues" evidence="9">
    <location>
        <begin position="459"/>
        <end position="479"/>
    </location>
</feature>
<dbReference type="Gene3D" id="3.30.200.20">
    <property type="entry name" value="Phosphorylase Kinase, domain 1"/>
    <property type="match status" value="1"/>
</dbReference>
<dbReference type="InterPro" id="IPR000719">
    <property type="entry name" value="Prot_kinase_dom"/>
</dbReference>
<dbReference type="EMBL" id="BOOG01000068">
    <property type="protein sequence ID" value="GIH72994.1"/>
    <property type="molecule type" value="Genomic_DNA"/>
</dbReference>
<evidence type="ECO:0000313" key="13">
    <source>
        <dbReference type="Proteomes" id="UP000610966"/>
    </source>
</evidence>
<dbReference type="InterPro" id="IPR008271">
    <property type="entry name" value="Ser/Thr_kinase_AS"/>
</dbReference>
<dbReference type="PROSITE" id="PS00108">
    <property type="entry name" value="PROTEIN_KINASE_ST"/>
    <property type="match status" value="1"/>
</dbReference>
<dbReference type="EC" id="2.7.11.1" evidence="1"/>